<evidence type="ECO:0000256" key="1">
    <source>
        <dbReference type="SAM" id="Phobius"/>
    </source>
</evidence>
<dbReference type="InterPro" id="IPR019235">
    <property type="entry name" value="DUF2178_TM"/>
</dbReference>
<evidence type="ECO:0000313" key="2">
    <source>
        <dbReference type="EMBL" id="KPQ42159.1"/>
    </source>
</evidence>
<keyword evidence="1" id="KW-0812">Transmembrane</keyword>
<dbReference type="EMBL" id="LKCM01000262">
    <property type="protein sequence ID" value="KPQ42159.1"/>
    <property type="molecule type" value="Genomic_DNA"/>
</dbReference>
<feature type="transmembrane region" description="Helical" evidence="1">
    <location>
        <begin position="73"/>
        <end position="92"/>
    </location>
</feature>
<feature type="transmembrane region" description="Helical" evidence="1">
    <location>
        <begin position="12"/>
        <end position="30"/>
    </location>
</feature>
<gene>
    <name evidence="2" type="ORF">MPEBLZ_03286</name>
</gene>
<dbReference type="AlphaFoldDB" id="A0A0P8A6G8"/>
<comment type="caution">
    <text evidence="2">The sequence shown here is derived from an EMBL/GenBank/DDBJ whole genome shotgun (WGS) entry which is preliminary data.</text>
</comment>
<keyword evidence="1" id="KW-1133">Transmembrane helix</keyword>
<feature type="transmembrane region" description="Helical" evidence="1">
    <location>
        <begin position="36"/>
        <end position="53"/>
    </location>
</feature>
<reference evidence="2 3" key="1">
    <citation type="submission" date="2015-09" db="EMBL/GenBank/DDBJ databases">
        <title>A metagenomics-based metabolic model of nitrate-dependent anaerobic oxidation of methane by Methanoperedens-like archaea.</title>
        <authorList>
            <person name="Arshad A."/>
            <person name="Speth D.R."/>
            <person name="De Graaf R.M."/>
            <person name="Op Den Camp H.J."/>
            <person name="Jetten M.S."/>
            <person name="Welte C.U."/>
        </authorList>
    </citation>
    <scope>NUCLEOTIDE SEQUENCE [LARGE SCALE GENOMIC DNA]</scope>
</reference>
<keyword evidence="1" id="KW-0472">Membrane</keyword>
<dbReference type="Pfam" id="PF09946">
    <property type="entry name" value="DUF2178"/>
    <property type="match status" value="1"/>
</dbReference>
<accession>A0A0P8A6G8</accession>
<feature type="transmembrane region" description="Helical" evidence="1">
    <location>
        <begin position="104"/>
        <end position="123"/>
    </location>
</feature>
<organism evidence="2 3">
    <name type="scientific">Candidatus Methanoperedens nitratireducens</name>
    <dbReference type="NCBI Taxonomy" id="1392998"/>
    <lineage>
        <taxon>Archaea</taxon>
        <taxon>Methanobacteriati</taxon>
        <taxon>Methanobacteriota</taxon>
        <taxon>Stenosarchaea group</taxon>
        <taxon>Methanomicrobia</taxon>
        <taxon>Methanosarcinales</taxon>
        <taxon>ANME-2 cluster</taxon>
        <taxon>Candidatus Methanoperedentaceae</taxon>
        <taxon>Candidatus Methanoperedens</taxon>
    </lineage>
</organism>
<protein>
    <recommendedName>
        <fullName evidence="4">DUF2178 domain-containing protein</fullName>
    </recommendedName>
</protein>
<proteinExistence type="predicted"/>
<sequence>MKFRTDKDILQFLGMGLGTVALGAILLVFFHAKAGVIFIMSGTLTVLVGLSLATKSKDFLKQDERSIRINEKAGNYAFWAIMTVILAMYVLRAARLLNPDFMDAYSTVFFTGIYGNLIMRWHFNRKGE</sequence>
<dbReference type="Proteomes" id="UP000050360">
    <property type="component" value="Unassembled WGS sequence"/>
</dbReference>
<name>A0A0P8A6G8_9EURY</name>
<evidence type="ECO:0008006" key="4">
    <source>
        <dbReference type="Google" id="ProtNLM"/>
    </source>
</evidence>
<evidence type="ECO:0000313" key="3">
    <source>
        <dbReference type="Proteomes" id="UP000050360"/>
    </source>
</evidence>